<gene>
    <name evidence="4" type="primary">LOC110805911</name>
</gene>
<proteinExistence type="predicted"/>
<evidence type="ECO:0000313" key="4">
    <source>
        <dbReference type="RefSeq" id="XP_056688012.1"/>
    </source>
</evidence>
<keyword evidence="3" id="KW-1185">Reference proteome</keyword>
<keyword evidence="1" id="KW-0472">Membrane</keyword>
<feature type="domain" description="MULE transposase" evidence="2">
    <location>
        <begin position="121"/>
        <end position="210"/>
    </location>
</feature>
<dbReference type="GeneID" id="110805911"/>
<accession>A0ABM3QXC4</accession>
<feature type="transmembrane region" description="Helical" evidence="1">
    <location>
        <begin position="349"/>
        <end position="373"/>
    </location>
</feature>
<evidence type="ECO:0000313" key="3">
    <source>
        <dbReference type="Proteomes" id="UP000813463"/>
    </source>
</evidence>
<evidence type="ECO:0000259" key="2">
    <source>
        <dbReference type="Pfam" id="PF10551"/>
    </source>
</evidence>
<keyword evidence="1" id="KW-1133">Transmembrane helix</keyword>
<reference evidence="4" key="2">
    <citation type="submission" date="2025-08" db="UniProtKB">
        <authorList>
            <consortium name="RefSeq"/>
        </authorList>
    </citation>
    <scope>IDENTIFICATION</scope>
    <source>
        <tissue evidence="4">Leaf</tissue>
    </source>
</reference>
<sequence>MNKKVTAEYIAERYLEDFRGPCAWKIMQVQERAHKDLGIEIRYYKAFLARCRANIIICGSASEQYARVWDYARDVMECDPRTGCQVVVNGIEQPEPPRFLRMFIFLAPLRDGFRKGCRPIIGVDGCHLKGAYPAQILVAVSKDGNNNIFPMAWATVEIENKETWEWFLEALMSMLGGVQGLGFTFMSDRQKGLLEAFQNVVPKAETRYCLDFEVAMECINFLSEDAHEYLANIPTQHWSRHAFSPNCKSNMLLNNMCETFNAVIKEAREKPILTQMEWLRRYMMKRSNDKWEATKKMEGNLVPYVKSVFDGFEKLDRSCIVQVSRGDSYEVELKGDQCVFVQIFFCRTLFLLLPYFVVDAAILCCSWIVWLVADWIGVIGLGAVIRDDAGVRLVVGVKRINAH</sequence>
<organism evidence="3 4">
    <name type="scientific">Spinacia oleracea</name>
    <name type="common">Spinach</name>
    <dbReference type="NCBI Taxonomy" id="3562"/>
    <lineage>
        <taxon>Eukaryota</taxon>
        <taxon>Viridiplantae</taxon>
        <taxon>Streptophyta</taxon>
        <taxon>Embryophyta</taxon>
        <taxon>Tracheophyta</taxon>
        <taxon>Spermatophyta</taxon>
        <taxon>Magnoliopsida</taxon>
        <taxon>eudicotyledons</taxon>
        <taxon>Gunneridae</taxon>
        <taxon>Pentapetalae</taxon>
        <taxon>Caryophyllales</taxon>
        <taxon>Chenopodiaceae</taxon>
        <taxon>Chenopodioideae</taxon>
        <taxon>Anserineae</taxon>
        <taxon>Spinacia</taxon>
    </lineage>
</organism>
<keyword evidence="1" id="KW-0812">Transmembrane</keyword>
<dbReference type="Pfam" id="PF10551">
    <property type="entry name" value="MULE"/>
    <property type="match status" value="1"/>
</dbReference>
<dbReference type="InterPro" id="IPR018289">
    <property type="entry name" value="MULE_transposase_dom"/>
</dbReference>
<dbReference type="PANTHER" id="PTHR31973:SF187">
    <property type="entry name" value="MUTATOR TRANSPOSASE MUDRA PROTEIN"/>
    <property type="match status" value="1"/>
</dbReference>
<dbReference type="RefSeq" id="XP_056688012.1">
    <property type="nucleotide sequence ID" value="XM_056832034.1"/>
</dbReference>
<dbReference type="Proteomes" id="UP000813463">
    <property type="component" value="Chromosome 6"/>
</dbReference>
<name>A0ABM3QXC4_SPIOL</name>
<dbReference type="PANTHER" id="PTHR31973">
    <property type="entry name" value="POLYPROTEIN, PUTATIVE-RELATED"/>
    <property type="match status" value="1"/>
</dbReference>
<protein>
    <recommendedName>
        <fullName evidence="2">MULE transposase domain-containing protein</fullName>
    </recommendedName>
</protein>
<evidence type="ECO:0000256" key="1">
    <source>
        <dbReference type="SAM" id="Phobius"/>
    </source>
</evidence>
<reference evidence="3" key="1">
    <citation type="journal article" date="2021" name="Nat. Commun.">
        <title>Genomic analyses provide insights into spinach domestication and the genetic basis of agronomic traits.</title>
        <authorList>
            <person name="Cai X."/>
            <person name="Sun X."/>
            <person name="Xu C."/>
            <person name="Sun H."/>
            <person name="Wang X."/>
            <person name="Ge C."/>
            <person name="Zhang Z."/>
            <person name="Wang Q."/>
            <person name="Fei Z."/>
            <person name="Jiao C."/>
            <person name="Wang Q."/>
        </authorList>
    </citation>
    <scope>NUCLEOTIDE SEQUENCE [LARGE SCALE GENOMIC DNA]</scope>
    <source>
        <strain evidence="3">cv. Varoflay</strain>
    </source>
</reference>